<keyword evidence="1" id="KW-0472">Membrane</keyword>
<evidence type="ECO:0000313" key="3">
    <source>
        <dbReference type="Proteomes" id="UP000694308"/>
    </source>
</evidence>
<proteinExistence type="predicted"/>
<organism evidence="2 3">
    <name type="scientific">Clostridium thailandense</name>
    <dbReference type="NCBI Taxonomy" id="2794346"/>
    <lineage>
        <taxon>Bacteria</taxon>
        <taxon>Bacillati</taxon>
        <taxon>Bacillota</taxon>
        <taxon>Clostridia</taxon>
        <taxon>Eubacteriales</taxon>
        <taxon>Clostridiaceae</taxon>
        <taxon>Clostridium</taxon>
    </lineage>
</organism>
<dbReference type="EMBL" id="JAEEGC010000142">
    <property type="protein sequence ID" value="MBV7275951.1"/>
    <property type="molecule type" value="Genomic_DNA"/>
</dbReference>
<accession>A0A949TYH7</accession>
<keyword evidence="1" id="KW-0812">Transmembrane</keyword>
<dbReference type="AlphaFoldDB" id="A0A949TYH7"/>
<gene>
    <name evidence="2" type="ORF">I6U48_23950</name>
</gene>
<keyword evidence="1" id="KW-1133">Transmembrane helix</keyword>
<name>A0A949TYH7_9CLOT</name>
<evidence type="ECO:0000313" key="2">
    <source>
        <dbReference type="EMBL" id="MBV7275951.1"/>
    </source>
</evidence>
<dbReference type="Proteomes" id="UP000694308">
    <property type="component" value="Unassembled WGS sequence"/>
</dbReference>
<reference evidence="2" key="1">
    <citation type="submission" date="2020-12" db="EMBL/GenBank/DDBJ databases">
        <title>Clostridium thailandense sp. nov., a novel acetogenic bacterium isolated from peat land soil in Thailand.</title>
        <authorList>
            <person name="Chaikitkaew S."/>
            <person name="Birkeland N.K."/>
        </authorList>
    </citation>
    <scope>NUCLEOTIDE SEQUENCE</scope>
    <source>
        <strain evidence="2">PL3</strain>
    </source>
</reference>
<comment type="caution">
    <text evidence="2">The sequence shown here is derived from an EMBL/GenBank/DDBJ whole genome shotgun (WGS) entry which is preliminary data.</text>
</comment>
<feature type="transmembrane region" description="Helical" evidence="1">
    <location>
        <begin position="72"/>
        <end position="91"/>
    </location>
</feature>
<keyword evidence="3" id="KW-1185">Reference proteome</keyword>
<evidence type="ECO:0000256" key="1">
    <source>
        <dbReference type="SAM" id="Phobius"/>
    </source>
</evidence>
<sequence>MKINEKIYSLVNKISIIGILIIIGLHFLKIGNVSFYILFLFFGLQQIFDGLNKIELTQQKDSKEHNKISKKGVFDVICGLAFMIVVIIGIIRKTLW</sequence>
<dbReference type="RefSeq" id="WP_218322997.1">
    <property type="nucleotide sequence ID" value="NZ_JAEEGC010000142.1"/>
</dbReference>
<protein>
    <submittedName>
        <fullName evidence="2">Uncharacterized protein</fullName>
    </submittedName>
</protein>